<evidence type="ECO:0000256" key="5">
    <source>
        <dbReference type="ARBA" id="ARBA00022725"/>
    </source>
</evidence>
<feature type="transmembrane region" description="Helical" evidence="14">
    <location>
        <begin position="143"/>
        <end position="162"/>
    </location>
</feature>
<evidence type="ECO:0000256" key="13">
    <source>
        <dbReference type="RuleBase" id="RU000688"/>
    </source>
</evidence>
<evidence type="ECO:0000256" key="4">
    <source>
        <dbReference type="ARBA" id="ARBA00022692"/>
    </source>
</evidence>
<keyword evidence="10 13" id="KW-0675">Receptor</keyword>
<evidence type="ECO:0000313" key="16">
    <source>
        <dbReference type="EMBL" id="KAG8539506.1"/>
    </source>
</evidence>
<feature type="transmembrane region" description="Helical" evidence="14">
    <location>
        <begin position="6"/>
        <end position="22"/>
    </location>
</feature>
<dbReference type="GO" id="GO:0004984">
    <property type="term" value="F:olfactory receptor activity"/>
    <property type="evidence" value="ECO:0007669"/>
    <property type="project" value="InterPro"/>
</dbReference>
<evidence type="ECO:0000259" key="15">
    <source>
        <dbReference type="PROSITE" id="PS50262"/>
    </source>
</evidence>
<keyword evidence="2 14" id="KW-1003">Cell membrane</keyword>
<dbReference type="PRINTS" id="PR00237">
    <property type="entry name" value="GPCRRHODOPSN"/>
</dbReference>
<dbReference type="AlphaFoldDB" id="A0AAV6YRD6"/>
<dbReference type="PRINTS" id="PR00245">
    <property type="entry name" value="OLFACTORYR"/>
</dbReference>
<accession>A0AAV6YRD6</accession>
<feature type="transmembrane region" description="Helical" evidence="14">
    <location>
        <begin position="266"/>
        <end position="288"/>
    </location>
</feature>
<dbReference type="Gene3D" id="1.20.1070.10">
    <property type="entry name" value="Rhodopsin 7-helix transmembrane proteins"/>
    <property type="match status" value="1"/>
</dbReference>
<reference evidence="16" key="1">
    <citation type="thesis" date="2020" institute="ProQuest LLC" country="789 East Eisenhower Parkway, Ann Arbor, MI, USA">
        <title>Comparative Genomics and Chromosome Evolution.</title>
        <authorList>
            <person name="Mudd A.B."/>
        </authorList>
    </citation>
    <scope>NUCLEOTIDE SEQUENCE</scope>
    <source>
        <strain evidence="16">237g6f4</strain>
        <tissue evidence="16">Blood</tissue>
    </source>
</reference>
<proteinExistence type="inferred from homology"/>
<dbReference type="GO" id="GO:0004930">
    <property type="term" value="F:G protein-coupled receptor activity"/>
    <property type="evidence" value="ECO:0007669"/>
    <property type="project" value="UniProtKB-KW"/>
</dbReference>
<keyword evidence="5 14" id="KW-0552">Olfaction</keyword>
<keyword evidence="7 13" id="KW-0297">G-protein coupled receptor</keyword>
<dbReference type="Pfam" id="PF13853">
    <property type="entry name" value="7tm_4"/>
    <property type="match status" value="1"/>
</dbReference>
<evidence type="ECO:0000256" key="8">
    <source>
        <dbReference type="ARBA" id="ARBA00023136"/>
    </source>
</evidence>
<evidence type="ECO:0000256" key="10">
    <source>
        <dbReference type="ARBA" id="ARBA00023170"/>
    </source>
</evidence>
<keyword evidence="17" id="KW-1185">Reference proteome</keyword>
<dbReference type="InterPro" id="IPR000725">
    <property type="entry name" value="Olfact_rcpt"/>
</dbReference>
<feature type="transmembrane region" description="Helical" evidence="14">
    <location>
        <begin position="199"/>
        <end position="224"/>
    </location>
</feature>
<dbReference type="InterPro" id="IPR050939">
    <property type="entry name" value="Olfactory_GPCR1"/>
</dbReference>
<sequence>MKRNHTVVIEFVLLGFGSLYGLQIPLFSLCLLAYVLCLLGNLMIIVLVSSSHLLDSPMYFFLCHLSLCDMLLTTDIVPSLLHIILKNGRTMSFPDCITQFQLFGASTGTECLLLTVMSYDRYLAICQPLSYVTIMGKRLRHHLVIGSWGLSFTITSIIAVMISRLNFCSENIIDHFFCDFVPILQLSCSDTRLLQTIDLILTAPVTLLPFMAIFISYVFILAVIIRIPTVTGRKKAFSTCSSHLIVVSIFYVSLIAIYLVPASGHSVIALKILSLMYTVITPFLNPLIYSLPNQEIKSTFTSTLHQYIGIQHTAPVCR</sequence>
<name>A0AAV6YRD6_ENGPU</name>
<evidence type="ECO:0000256" key="7">
    <source>
        <dbReference type="ARBA" id="ARBA00023040"/>
    </source>
</evidence>
<organism evidence="16 17">
    <name type="scientific">Engystomops pustulosus</name>
    <name type="common">Tungara frog</name>
    <name type="synonym">Physalaemus pustulosus</name>
    <dbReference type="NCBI Taxonomy" id="76066"/>
    <lineage>
        <taxon>Eukaryota</taxon>
        <taxon>Metazoa</taxon>
        <taxon>Chordata</taxon>
        <taxon>Craniata</taxon>
        <taxon>Vertebrata</taxon>
        <taxon>Euteleostomi</taxon>
        <taxon>Amphibia</taxon>
        <taxon>Batrachia</taxon>
        <taxon>Anura</taxon>
        <taxon>Neobatrachia</taxon>
        <taxon>Hyloidea</taxon>
        <taxon>Leptodactylidae</taxon>
        <taxon>Leiuperinae</taxon>
        <taxon>Engystomops</taxon>
    </lineage>
</organism>
<gene>
    <name evidence="16" type="ORF">GDO81_020818</name>
</gene>
<dbReference type="PROSITE" id="PS50262">
    <property type="entry name" value="G_PROTEIN_RECEP_F1_2"/>
    <property type="match status" value="1"/>
</dbReference>
<keyword evidence="4 13" id="KW-0812">Transmembrane</keyword>
<dbReference type="EMBL" id="WNYA01014444">
    <property type="protein sequence ID" value="KAG8539506.1"/>
    <property type="molecule type" value="Genomic_DNA"/>
</dbReference>
<keyword evidence="11" id="KW-0325">Glycoprotein</keyword>
<protein>
    <recommendedName>
        <fullName evidence="14">Olfactory receptor</fullName>
    </recommendedName>
</protein>
<dbReference type="PROSITE" id="PS00237">
    <property type="entry name" value="G_PROTEIN_RECEP_F1_1"/>
    <property type="match status" value="1"/>
</dbReference>
<comment type="caution">
    <text evidence="16">The sequence shown here is derived from an EMBL/GenBank/DDBJ whole genome shotgun (WGS) entry which is preliminary data.</text>
</comment>
<feature type="transmembrane region" description="Helical" evidence="14">
    <location>
        <begin position="29"/>
        <end position="53"/>
    </location>
</feature>
<dbReference type="InterPro" id="IPR000276">
    <property type="entry name" value="GPCR_Rhodpsn"/>
</dbReference>
<dbReference type="PANTHER" id="PTHR24242">
    <property type="entry name" value="G-PROTEIN COUPLED RECEPTOR"/>
    <property type="match status" value="1"/>
</dbReference>
<evidence type="ECO:0000256" key="6">
    <source>
        <dbReference type="ARBA" id="ARBA00022989"/>
    </source>
</evidence>
<dbReference type="Proteomes" id="UP000824782">
    <property type="component" value="Unassembled WGS sequence"/>
</dbReference>
<evidence type="ECO:0000256" key="9">
    <source>
        <dbReference type="ARBA" id="ARBA00023157"/>
    </source>
</evidence>
<keyword evidence="12 13" id="KW-0807">Transducer</keyword>
<evidence type="ECO:0000313" key="17">
    <source>
        <dbReference type="Proteomes" id="UP000824782"/>
    </source>
</evidence>
<keyword evidence="8 14" id="KW-0472">Membrane</keyword>
<comment type="similarity">
    <text evidence="13">Belongs to the G-protein coupled receptor 1 family.</text>
</comment>
<dbReference type="InterPro" id="IPR017452">
    <property type="entry name" value="GPCR_Rhodpsn_7TM"/>
</dbReference>
<feature type="domain" description="G-protein coupled receptors family 1 profile" evidence="15">
    <location>
        <begin position="40"/>
        <end position="289"/>
    </location>
</feature>
<evidence type="ECO:0000256" key="11">
    <source>
        <dbReference type="ARBA" id="ARBA00023180"/>
    </source>
</evidence>
<dbReference type="PANTHER" id="PTHR24242:SF390">
    <property type="entry name" value="OLFACTORY RECEPTOR"/>
    <property type="match status" value="1"/>
</dbReference>
<keyword evidence="3 14" id="KW-0716">Sensory transduction</keyword>
<dbReference type="SUPFAM" id="SSF81321">
    <property type="entry name" value="Family A G protein-coupled receptor-like"/>
    <property type="match status" value="1"/>
</dbReference>
<evidence type="ECO:0000256" key="14">
    <source>
        <dbReference type="RuleBase" id="RU363047"/>
    </source>
</evidence>
<evidence type="ECO:0000256" key="2">
    <source>
        <dbReference type="ARBA" id="ARBA00022475"/>
    </source>
</evidence>
<evidence type="ECO:0000256" key="1">
    <source>
        <dbReference type="ARBA" id="ARBA00004651"/>
    </source>
</evidence>
<dbReference type="FunFam" id="1.20.1070.10:FF:000010">
    <property type="entry name" value="Olfactory receptor"/>
    <property type="match status" value="1"/>
</dbReference>
<evidence type="ECO:0000256" key="12">
    <source>
        <dbReference type="ARBA" id="ARBA00023224"/>
    </source>
</evidence>
<dbReference type="GO" id="GO:0005886">
    <property type="term" value="C:plasma membrane"/>
    <property type="evidence" value="ECO:0007669"/>
    <property type="project" value="UniProtKB-SubCell"/>
</dbReference>
<comment type="subcellular location">
    <subcellularLocation>
        <location evidence="1 14">Cell membrane</location>
        <topology evidence="1 14">Multi-pass membrane protein</topology>
    </subcellularLocation>
</comment>
<keyword evidence="6 14" id="KW-1133">Transmembrane helix</keyword>
<feature type="transmembrane region" description="Helical" evidence="14">
    <location>
        <begin position="236"/>
        <end position="260"/>
    </location>
</feature>
<evidence type="ECO:0000256" key="3">
    <source>
        <dbReference type="ARBA" id="ARBA00022606"/>
    </source>
</evidence>
<keyword evidence="9" id="KW-1015">Disulfide bond</keyword>